<evidence type="ECO:0000256" key="2">
    <source>
        <dbReference type="SAM" id="Coils"/>
    </source>
</evidence>
<comment type="similarity">
    <text evidence="1">Belongs to the UPF0751 family.</text>
</comment>
<proteinExistence type="inferred from homology"/>
<organism evidence="4 5">
    <name type="scientific">Thiorhodococcus drewsii AZ1</name>
    <dbReference type="NCBI Taxonomy" id="765913"/>
    <lineage>
        <taxon>Bacteria</taxon>
        <taxon>Pseudomonadati</taxon>
        <taxon>Pseudomonadota</taxon>
        <taxon>Gammaproteobacteria</taxon>
        <taxon>Chromatiales</taxon>
        <taxon>Chromatiaceae</taxon>
        <taxon>Thiorhodococcus</taxon>
    </lineage>
</organism>
<feature type="region of interest" description="Disordered" evidence="3">
    <location>
        <begin position="58"/>
        <end position="88"/>
    </location>
</feature>
<dbReference type="Gene3D" id="1.10.287.1490">
    <property type="match status" value="1"/>
</dbReference>
<dbReference type="Pfam" id="PF10087">
    <property type="entry name" value="DUF2325"/>
    <property type="match status" value="1"/>
</dbReference>
<dbReference type="Proteomes" id="UP000004200">
    <property type="component" value="Unassembled WGS sequence"/>
</dbReference>
<feature type="compositionally biased region" description="Polar residues" evidence="3">
    <location>
        <begin position="74"/>
        <end position="84"/>
    </location>
</feature>
<evidence type="ECO:0000256" key="1">
    <source>
        <dbReference type="ARBA" id="ARBA00007189"/>
    </source>
</evidence>
<keyword evidence="2" id="KW-0175">Coiled coil</keyword>
<dbReference type="eggNOG" id="COG3206">
    <property type="taxonomic scope" value="Bacteria"/>
</dbReference>
<dbReference type="AlphaFoldDB" id="G2E422"/>
<evidence type="ECO:0000313" key="5">
    <source>
        <dbReference type="Proteomes" id="UP000004200"/>
    </source>
</evidence>
<evidence type="ECO:0000313" key="4">
    <source>
        <dbReference type="EMBL" id="EGV29915.1"/>
    </source>
</evidence>
<sequence>MLQRFFLEVTQSQDSQSPERMALYDYDSRRLLNEIHGEEWRKLLEHLDTSEEGILDATTQDEPDGLRPLDMDSQPASNTDTSGRAESVGEIPQSAGAIELYRPPEDALDPVKTGRRKLWEIPHKYHCPIIGTCLTVEELRRIGKRFVWSTKERLSDYEIHVGFVSAAEERNGLSQATQKLLDKKFASTVRRYGKAKDQKAILALWSESLACGEVPSGLWALMSHPKTDAETMVLAYEDIHMLSHQIGAGQRADLKRLSETRVELNRVRHEFETFQRRSTHQAEQRERTISDLETALSDRQDACTQLEQKTELLQRQLAENGTSDLVERIAALSDAHALAQSRLETALSASQALRQKLSDTEKRAAELETQLAEREAERESLERLLTLNLSQQCEECPNDSCACRADLAGQLVLCVGGRKPLVEQYRQLVNSCNGRFEHHDGGLEDSHRRLETMLASADAIVCAADYVSHNAYYRTKRFCKRLDKPHVLLGNSGLSFFARALEQVAN</sequence>
<comment type="caution">
    <text evidence="4">The sequence shown here is derived from an EMBL/GenBank/DDBJ whole genome shotgun (WGS) entry which is preliminary data.</text>
</comment>
<evidence type="ECO:0008006" key="6">
    <source>
        <dbReference type="Google" id="ProtNLM"/>
    </source>
</evidence>
<protein>
    <recommendedName>
        <fullName evidence="6">DUF2325 domain-containing protein</fullName>
    </recommendedName>
</protein>
<dbReference type="OrthoDB" id="5296275at2"/>
<dbReference type="InterPro" id="IPR016772">
    <property type="entry name" value="UCP020408"/>
</dbReference>
<evidence type="ECO:0000256" key="3">
    <source>
        <dbReference type="SAM" id="MobiDB-lite"/>
    </source>
</evidence>
<keyword evidence="5" id="KW-1185">Reference proteome</keyword>
<dbReference type="STRING" id="765913.ThidrDRAFT_3035"/>
<dbReference type="EMBL" id="AFWT01000022">
    <property type="protein sequence ID" value="EGV29915.1"/>
    <property type="molecule type" value="Genomic_DNA"/>
</dbReference>
<feature type="coiled-coil region" evidence="2">
    <location>
        <begin position="343"/>
        <end position="384"/>
    </location>
</feature>
<accession>G2E422</accession>
<name>G2E422_9GAMM</name>
<dbReference type="PATRIC" id="fig|765913.3.peg.3105"/>
<gene>
    <name evidence="4" type="ORF">ThidrDRAFT_3035</name>
</gene>
<dbReference type="RefSeq" id="WP_007041748.1">
    <property type="nucleotide sequence ID" value="NZ_AFWT01000022.1"/>
</dbReference>
<reference evidence="4 5" key="1">
    <citation type="submission" date="2011-06" db="EMBL/GenBank/DDBJ databases">
        <title>The draft genome of Thiorhodococcus drewsii AZ1.</title>
        <authorList>
            <consortium name="US DOE Joint Genome Institute (JGI-PGF)"/>
            <person name="Lucas S."/>
            <person name="Han J."/>
            <person name="Lapidus A."/>
            <person name="Cheng J.-F."/>
            <person name="Goodwin L."/>
            <person name="Pitluck S."/>
            <person name="Peters L."/>
            <person name="Land M.L."/>
            <person name="Hauser L."/>
            <person name="Vogl K."/>
            <person name="Liu Z."/>
            <person name="Imhoff J."/>
            <person name="Thiel V."/>
            <person name="Frigaard N.-U."/>
            <person name="Bryant D.A."/>
            <person name="Woyke T.J."/>
        </authorList>
    </citation>
    <scope>NUCLEOTIDE SEQUENCE [LARGE SCALE GENOMIC DNA]</scope>
    <source>
        <strain evidence="4 5">AZ1</strain>
    </source>
</reference>